<keyword evidence="6 8" id="KW-1015">Disulfide bond</keyword>
<dbReference type="InterPro" id="IPR050439">
    <property type="entry name" value="ADAMTS_ADAMTS-like"/>
</dbReference>
<evidence type="ECO:0000256" key="3">
    <source>
        <dbReference type="ARBA" id="ARBA00022801"/>
    </source>
</evidence>
<feature type="binding site" evidence="9">
    <location>
        <position position="292"/>
    </location>
    <ligand>
        <name>Zn(2+)</name>
        <dbReference type="ChEBI" id="CHEBI:29105"/>
        <note>catalytic</note>
    </ligand>
</feature>
<keyword evidence="13" id="KW-1185">Reference proteome</keyword>
<dbReference type="PROSITE" id="PS50215">
    <property type="entry name" value="ADAM_MEPRO"/>
    <property type="match status" value="1"/>
</dbReference>
<dbReference type="PROSITE" id="PS00022">
    <property type="entry name" value="EGF_1"/>
    <property type="match status" value="1"/>
</dbReference>
<dbReference type="OrthoDB" id="10035764at2759"/>
<dbReference type="SMART" id="SM00608">
    <property type="entry name" value="ACR"/>
    <property type="match status" value="1"/>
</dbReference>
<accession>A0A813Q347</accession>
<dbReference type="Gene3D" id="2.10.25.10">
    <property type="entry name" value="Laminin"/>
    <property type="match status" value="1"/>
</dbReference>
<evidence type="ECO:0000256" key="6">
    <source>
        <dbReference type="ARBA" id="ARBA00023157"/>
    </source>
</evidence>
<dbReference type="InterPro" id="IPR041645">
    <property type="entry name" value="ADAMTS_CR_2"/>
</dbReference>
<dbReference type="Pfam" id="PF13688">
    <property type="entry name" value="Reprolysin_5"/>
    <property type="match status" value="1"/>
</dbReference>
<keyword evidence="4 9" id="KW-0862">Zinc</keyword>
<dbReference type="InterPro" id="IPR006586">
    <property type="entry name" value="ADAM_Cys-rich"/>
</dbReference>
<dbReference type="SMART" id="SM00181">
    <property type="entry name" value="EGF"/>
    <property type="match status" value="1"/>
</dbReference>
<proteinExistence type="predicted"/>
<evidence type="ECO:0000256" key="8">
    <source>
        <dbReference type="PROSITE-ProRule" id="PRU00076"/>
    </source>
</evidence>
<feature type="active site" evidence="9">
    <location>
        <position position="283"/>
    </location>
</feature>
<dbReference type="PROSITE" id="PS50026">
    <property type="entry name" value="EGF_3"/>
    <property type="match status" value="1"/>
</dbReference>
<feature type="binding site" evidence="9">
    <location>
        <position position="282"/>
    </location>
    <ligand>
        <name>Zn(2+)</name>
        <dbReference type="ChEBI" id="CHEBI:29105"/>
        <note>catalytic</note>
    </ligand>
</feature>
<comment type="caution">
    <text evidence="8">Lacks conserved residue(s) required for the propagation of feature annotation.</text>
</comment>
<reference evidence="12" key="1">
    <citation type="submission" date="2021-02" db="EMBL/GenBank/DDBJ databases">
        <authorList>
            <person name="Nowell W R."/>
        </authorList>
    </citation>
    <scope>NUCLEOTIDE SEQUENCE</scope>
    <source>
        <strain evidence="12">Ploen Becks lab</strain>
    </source>
</reference>
<dbReference type="Gene3D" id="3.40.390.10">
    <property type="entry name" value="Collagenase (Catalytic Domain)"/>
    <property type="match status" value="1"/>
</dbReference>
<evidence type="ECO:0000259" key="10">
    <source>
        <dbReference type="PROSITE" id="PS50026"/>
    </source>
</evidence>
<keyword evidence="5" id="KW-0482">Metalloprotease</keyword>
<comment type="caution">
    <text evidence="12">The sequence shown here is derived from an EMBL/GenBank/DDBJ whole genome shotgun (WGS) entry which is preliminary data.</text>
</comment>
<dbReference type="CDD" id="cd00054">
    <property type="entry name" value="EGF_CA"/>
    <property type="match status" value="1"/>
</dbReference>
<evidence type="ECO:0000256" key="9">
    <source>
        <dbReference type="PROSITE-ProRule" id="PRU00276"/>
    </source>
</evidence>
<feature type="domain" description="Peptidase M12B" evidence="11">
    <location>
        <begin position="121"/>
        <end position="333"/>
    </location>
</feature>
<evidence type="ECO:0000256" key="1">
    <source>
        <dbReference type="ARBA" id="ARBA00022670"/>
    </source>
</evidence>
<dbReference type="InterPro" id="IPR001590">
    <property type="entry name" value="Peptidase_M12B"/>
</dbReference>
<evidence type="ECO:0000256" key="5">
    <source>
        <dbReference type="ARBA" id="ARBA00023049"/>
    </source>
</evidence>
<keyword evidence="2 9" id="KW-0479">Metal-binding</keyword>
<keyword evidence="7" id="KW-0325">Glycoprotein</keyword>
<dbReference type="SUPFAM" id="SSF55486">
    <property type="entry name" value="Metalloproteases ('zincins'), catalytic domain"/>
    <property type="match status" value="1"/>
</dbReference>
<dbReference type="GO" id="GO:0006508">
    <property type="term" value="P:proteolysis"/>
    <property type="evidence" value="ECO:0007669"/>
    <property type="project" value="UniProtKB-KW"/>
</dbReference>
<gene>
    <name evidence="12" type="ORF">OXX778_LOCUS4444</name>
</gene>
<feature type="disulfide bond" evidence="8">
    <location>
        <begin position="568"/>
        <end position="577"/>
    </location>
</feature>
<dbReference type="SUPFAM" id="SSF57196">
    <property type="entry name" value="EGF/Laminin"/>
    <property type="match status" value="1"/>
</dbReference>
<name>A0A813Q347_9BILA</name>
<dbReference type="InterPro" id="IPR024079">
    <property type="entry name" value="MetalloPept_cat_dom_sf"/>
</dbReference>
<protein>
    <submittedName>
        <fullName evidence="12">Uncharacterized protein</fullName>
    </submittedName>
</protein>
<dbReference type="Pfam" id="PF17771">
    <property type="entry name" value="ADAMTS_CR_2"/>
    <property type="match status" value="1"/>
</dbReference>
<evidence type="ECO:0000256" key="7">
    <source>
        <dbReference type="ARBA" id="ARBA00023180"/>
    </source>
</evidence>
<dbReference type="InterPro" id="IPR000742">
    <property type="entry name" value="EGF"/>
</dbReference>
<dbReference type="GO" id="GO:0004222">
    <property type="term" value="F:metalloendopeptidase activity"/>
    <property type="evidence" value="ECO:0007669"/>
    <property type="project" value="InterPro"/>
</dbReference>
<dbReference type="PROSITE" id="PS01186">
    <property type="entry name" value="EGF_2"/>
    <property type="match status" value="1"/>
</dbReference>
<keyword evidence="3" id="KW-0378">Hydrolase</keyword>
<dbReference type="PANTHER" id="PTHR13723">
    <property type="entry name" value="ADAMTS A DISINTEGRIN AND METALLOPROTEASE WITH THROMBOSPONDIN MOTIFS PROTEASE"/>
    <property type="match status" value="1"/>
</dbReference>
<organism evidence="12 13">
    <name type="scientific">Brachionus calyciflorus</name>
    <dbReference type="NCBI Taxonomy" id="104777"/>
    <lineage>
        <taxon>Eukaryota</taxon>
        <taxon>Metazoa</taxon>
        <taxon>Spiralia</taxon>
        <taxon>Gnathifera</taxon>
        <taxon>Rotifera</taxon>
        <taxon>Eurotatoria</taxon>
        <taxon>Monogononta</taxon>
        <taxon>Pseudotrocha</taxon>
        <taxon>Ploima</taxon>
        <taxon>Brachionidae</taxon>
        <taxon>Brachionus</taxon>
    </lineage>
</organism>
<dbReference type="Pfam" id="PF00008">
    <property type="entry name" value="EGF"/>
    <property type="match status" value="1"/>
</dbReference>
<keyword evidence="1" id="KW-0645">Protease</keyword>
<sequence>MLIFRKVNKPDPKVYYIDSNKKIINFPNRNRNFEIYEPINATGFITVIRIDSYNFKILGRVRSKENSFEIFPKFDSLENKQKTRNFEFYDHVVIEKGPIDDNLIQMARKIQKKKSKLPLELKVETLAVIDNSVYENFKQVTMLNDTNILFEYIKVYYMHLFDEVDSKFENSFGNDPFIRIQIVLKNILITTFSENAFYKAGVGFGEGLLASDLLNNFSNFMRNSNQSNTFDHAIAFIRKDIWKTEKKRQILGISYTKGICSKDKYSVIEDIGGFSNVYVIAHELGHNLGAGHDQEISSNNKNIMATPLSYQNMSSLQRFSQNSINEIRNFLMNISKSSNKKNLHCLLKSIEGIRGSSENLNLSQKWSADDQCKLRYGRSASLCEEYSSQMCSTLICRKNSSTSICIENIEQHPASDGTICGENKICHNGQCISSNLNQVNECPFGDRFVPNGTLNDLTYASSYLKCPDFLNLLHNNTKAVFCRSQEGKKFCCQSCSRYRLLSCVDDDYDCSQKKHLCYLIKNRCKKTCAICKAKPLRCNTNKELCKNNGRCVNVQSESNAEFGYKCICKEGFSGPMCEKKNPCLPNPCKNKKCHRIGESNFICKKIL</sequence>
<dbReference type="Proteomes" id="UP000663879">
    <property type="component" value="Unassembled WGS sequence"/>
</dbReference>
<dbReference type="EMBL" id="CAJNOC010000435">
    <property type="protein sequence ID" value="CAF0761292.1"/>
    <property type="molecule type" value="Genomic_DNA"/>
</dbReference>
<evidence type="ECO:0000256" key="2">
    <source>
        <dbReference type="ARBA" id="ARBA00022723"/>
    </source>
</evidence>
<feature type="binding site" evidence="9">
    <location>
        <position position="286"/>
    </location>
    <ligand>
        <name>Zn(2+)</name>
        <dbReference type="ChEBI" id="CHEBI:29105"/>
        <note>catalytic</note>
    </ligand>
</feature>
<evidence type="ECO:0000313" key="13">
    <source>
        <dbReference type="Proteomes" id="UP000663879"/>
    </source>
</evidence>
<feature type="domain" description="EGF-like" evidence="10">
    <location>
        <begin position="534"/>
        <end position="578"/>
    </location>
</feature>
<keyword evidence="8" id="KW-0245">EGF-like domain</keyword>
<dbReference type="GO" id="GO:0046872">
    <property type="term" value="F:metal ion binding"/>
    <property type="evidence" value="ECO:0007669"/>
    <property type="project" value="UniProtKB-KW"/>
</dbReference>
<evidence type="ECO:0000259" key="11">
    <source>
        <dbReference type="PROSITE" id="PS50215"/>
    </source>
</evidence>
<dbReference type="Gene3D" id="3.40.1620.60">
    <property type="match status" value="1"/>
</dbReference>
<evidence type="ECO:0000256" key="4">
    <source>
        <dbReference type="ARBA" id="ARBA00022833"/>
    </source>
</evidence>
<dbReference type="AlphaFoldDB" id="A0A813Q347"/>
<evidence type="ECO:0000313" key="12">
    <source>
        <dbReference type="EMBL" id="CAF0761292.1"/>
    </source>
</evidence>